<reference evidence="6 7" key="1">
    <citation type="submission" date="2015-04" db="EMBL/GenBank/DDBJ databases">
        <title>Taxonomic description and genome sequence of Salinicoccus sediminis sp. nov., a novel hyper halotolerant bacterium isolated from marine sediment.</title>
        <authorList>
            <person name="Mathan Kumar R."/>
            <person name="Kaur G."/>
            <person name="Kumar N."/>
            <person name="Kumar A."/>
            <person name="Singh N.K."/>
            <person name="Kaur N."/>
            <person name="Mayilraj S."/>
        </authorList>
    </citation>
    <scope>NUCLEOTIDE SEQUENCE [LARGE SCALE GENOMIC DNA]</scope>
    <source>
        <strain evidence="6 7">SV-16</strain>
    </source>
</reference>
<dbReference type="PANTHER" id="PTHR43369:SF2">
    <property type="entry name" value="PHOSPHORIBOSYLGLYCINAMIDE FORMYLTRANSFERASE"/>
    <property type="match status" value="1"/>
</dbReference>
<comment type="similarity">
    <text evidence="4">Belongs to the GART family.</text>
</comment>
<dbReference type="RefSeq" id="WP_046516160.1">
    <property type="nucleotide sequence ID" value="NZ_LAYZ01000024.1"/>
</dbReference>
<comment type="pathway">
    <text evidence="1 4">Purine metabolism; IMP biosynthesis via de novo pathway; N(2)-formyl-N(1)-(5-phospho-D-ribosyl)glycinamide from N(1)-(5-phospho-D-ribosyl)glycinamide (10-formyl THF route): step 1/1.</text>
</comment>
<evidence type="ECO:0000256" key="1">
    <source>
        <dbReference type="ARBA" id="ARBA00005054"/>
    </source>
</evidence>
<dbReference type="NCBIfam" id="TIGR00639">
    <property type="entry name" value="PurN"/>
    <property type="match status" value="1"/>
</dbReference>
<sequence>MAVKAAVLASGGGSNFENLVRHAGGIGIDIEVMVTDQQDAHAIRRAGRLGVPVRVFQRGDFESGAAHEHAITEALHEFEVEYVLLAGYMRILSRHFIETYEHRIINLHPSLLPSFKGKNGIADAYDYGVKVTGVTVHFVDSGIDTGEIIAQEAIEISENDTLEVLEEKIHSLEYELYPKALKKVIEGVE</sequence>
<proteinExistence type="inferred from homology"/>
<dbReference type="PATRIC" id="fig|1432562.3.peg.1810"/>
<dbReference type="Gene3D" id="3.40.50.170">
    <property type="entry name" value="Formyl transferase, N-terminal domain"/>
    <property type="match status" value="1"/>
</dbReference>
<evidence type="ECO:0000313" key="7">
    <source>
        <dbReference type="Proteomes" id="UP000034287"/>
    </source>
</evidence>
<evidence type="ECO:0000256" key="2">
    <source>
        <dbReference type="ARBA" id="ARBA00022679"/>
    </source>
</evidence>
<dbReference type="AlphaFoldDB" id="A0A0M2SLN9"/>
<name>A0A0M2SLN9_9STAP</name>
<gene>
    <name evidence="4" type="primary">purN</name>
    <name evidence="6" type="ORF">WN59_09165</name>
</gene>
<dbReference type="HAMAP" id="MF_01930">
    <property type="entry name" value="PurN"/>
    <property type="match status" value="1"/>
</dbReference>
<dbReference type="GO" id="GO:0006189">
    <property type="term" value="P:'de novo' IMP biosynthetic process"/>
    <property type="evidence" value="ECO:0007669"/>
    <property type="project" value="UniProtKB-UniRule"/>
</dbReference>
<accession>A0A0M2SLN9</accession>
<feature type="active site" description="Proton donor" evidence="4">
    <location>
        <position position="108"/>
    </location>
</feature>
<dbReference type="STRING" id="1432562.WN59_09165"/>
<dbReference type="CDD" id="cd08645">
    <property type="entry name" value="FMT_core_GART"/>
    <property type="match status" value="1"/>
</dbReference>
<dbReference type="GO" id="GO:0005829">
    <property type="term" value="C:cytosol"/>
    <property type="evidence" value="ECO:0007669"/>
    <property type="project" value="TreeGrafter"/>
</dbReference>
<feature type="site" description="Raises pKa of active site His" evidence="4">
    <location>
        <position position="144"/>
    </location>
</feature>
<keyword evidence="3 4" id="KW-0658">Purine biosynthesis</keyword>
<evidence type="ECO:0000313" key="6">
    <source>
        <dbReference type="EMBL" id="KKK33777.1"/>
    </source>
</evidence>
<comment type="catalytic activity">
    <reaction evidence="4">
        <text>N(1)-(5-phospho-beta-D-ribosyl)glycinamide + (6R)-10-formyltetrahydrofolate = N(2)-formyl-N(1)-(5-phospho-beta-D-ribosyl)glycinamide + (6S)-5,6,7,8-tetrahydrofolate + H(+)</text>
        <dbReference type="Rhea" id="RHEA:15053"/>
        <dbReference type="ChEBI" id="CHEBI:15378"/>
        <dbReference type="ChEBI" id="CHEBI:57453"/>
        <dbReference type="ChEBI" id="CHEBI:143788"/>
        <dbReference type="ChEBI" id="CHEBI:147286"/>
        <dbReference type="ChEBI" id="CHEBI:195366"/>
        <dbReference type="EC" id="2.1.2.2"/>
    </reaction>
</comment>
<dbReference type="InterPro" id="IPR002376">
    <property type="entry name" value="Formyl_transf_N"/>
</dbReference>
<dbReference type="EC" id="2.1.2.2" evidence="4"/>
<feature type="binding site" evidence="4">
    <location>
        <begin position="13"/>
        <end position="15"/>
    </location>
    <ligand>
        <name>N(1)-(5-phospho-beta-D-ribosyl)glycinamide</name>
        <dbReference type="ChEBI" id="CHEBI:143788"/>
    </ligand>
</feature>
<dbReference type="UniPathway" id="UPA00074">
    <property type="reaction ID" value="UER00126"/>
</dbReference>
<feature type="domain" description="Formyl transferase N-terminal" evidence="5">
    <location>
        <begin position="4"/>
        <end position="181"/>
    </location>
</feature>
<dbReference type="Proteomes" id="UP000034287">
    <property type="component" value="Unassembled WGS sequence"/>
</dbReference>
<dbReference type="InterPro" id="IPR036477">
    <property type="entry name" value="Formyl_transf_N_sf"/>
</dbReference>
<dbReference type="InterPro" id="IPR004607">
    <property type="entry name" value="GART"/>
</dbReference>
<keyword evidence="2 4" id="KW-0808">Transferase</keyword>
<comment type="caution">
    <text evidence="6">The sequence shown here is derived from an EMBL/GenBank/DDBJ whole genome shotgun (WGS) entry which is preliminary data.</text>
</comment>
<comment type="caution">
    <text evidence="4">Lacks conserved residue(s) required for the propagation of feature annotation.</text>
</comment>
<dbReference type="EMBL" id="LAYZ01000024">
    <property type="protein sequence ID" value="KKK33777.1"/>
    <property type="molecule type" value="Genomic_DNA"/>
</dbReference>
<feature type="binding site" evidence="4">
    <location>
        <position position="106"/>
    </location>
    <ligand>
        <name>(6R)-10-formyltetrahydrofolate</name>
        <dbReference type="ChEBI" id="CHEBI:195366"/>
    </ligand>
</feature>
<evidence type="ECO:0000256" key="4">
    <source>
        <dbReference type="HAMAP-Rule" id="MF_01930"/>
    </source>
</evidence>
<keyword evidence="7" id="KW-1185">Reference proteome</keyword>
<dbReference type="SUPFAM" id="SSF53328">
    <property type="entry name" value="Formyltransferase"/>
    <property type="match status" value="1"/>
</dbReference>
<dbReference type="OrthoDB" id="9806170at2"/>
<dbReference type="GO" id="GO:0004644">
    <property type="term" value="F:phosphoribosylglycinamide formyltransferase activity"/>
    <property type="evidence" value="ECO:0007669"/>
    <property type="project" value="UniProtKB-UniRule"/>
</dbReference>
<feature type="binding site" evidence="4">
    <location>
        <begin position="89"/>
        <end position="92"/>
    </location>
    <ligand>
        <name>(6R)-10-formyltetrahydrofolate</name>
        <dbReference type="ChEBI" id="CHEBI:195366"/>
    </ligand>
</feature>
<dbReference type="PANTHER" id="PTHR43369">
    <property type="entry name" value="PHOSPHORIBOSYLGLYCINAMIDE FORMYLTRANSFERASE"/>
    <property type="match status" value="1"/>
</dbReference>
<evidence type="ECO:0000259" key="5">
    <source>
        <dbReference type="Pfam" id="PF00551"/>
    </source>
</evidence>
<organism evidence="6 7">
    <name type="scientific">Salinicoccus sediminis</name>
    <dbReference type="NCBI Taxonomy" id="1432562"/>
    <lineage>
        <taxon>Bacteria</taxon>
        <taxon>Bacillati</taxon>
        <taxon>Bacillota</taxon>
        <taxon>Bacilli</taxon>
        <taxon>Bacillales</taxon>
        <taxon>Staphylococcaceae</taxon>
        <taxon>Salinicoccus</taxon>
    </lineage>
</organism>
<dbReference type="Pfam" id="PF00551">
    <property type="entry name" value="Formyl_trans_N"/>
    <property type="match status" value="1"/>
</dbReference>
<evidence type="ECO:0000256" key="3">
    <source>
        <dbReference type="ARBA" id="ARBA00022755"/>
    </source>
</evidence>
<protein>
    <recommendedName>
        <fullName evidence="4">Phosphoribosylglycinamide formyltransferase</fullName>
        <ecNumber evidence="4">2.1.2.2</ecNumber>
    </recommendedName>
    <alternativeName>
        <fullName evidence="4">5'-phosphoribosylglycinamide transformylase</fullName>
    </alternativeName>
    <alternativeName>
        <fullName evidence="4">GAR transformylase</fullName>
        <shortName evidence="4">GART</shortName>
    </alternativeName>
</protein>
<comment type="function">
    <text evidence="4">Catalyzes the transfer of a formyl group from 10-formyltetrahydrofolate to 5-phospho-ribosyl-glycinamide (GAR), producing 5-phospho-ribosyl-N-formylglycinamide (FGAR) and tetrahydrofolate.</text>
</comment>